<evidence type="ECO:0008006" key="2">
    <source>
        <dbReference type="Google" id="ProtNLM"/>
    </source>
</evidence>
<geneLocation type="plasmid" evidence="1">
    <name>pVHvo</name>
</geneLocation>
<accession>A0A1S6KSI9</accession>
<sequence>MIVFFLTTFTHLNEIKIMTNKNPDYPHLIETLAKQAHQGCGLSYELFSRRFQSSIDNLIERLPEEEKGSVIAIAVKHGYEREQPDENCRNDDERCCSHGIDIDCCPAGCADYD</sequence>
<dbReference type="AlphaFoldDB" id="A0A1S6KSI9"/>
<name>A0A1S6KSI9_9VIBR</name>
<keyword evidence="1" id="KW-0614">Plasmid</keyword>
<dbReference type="EMBL" id="KX268305">
    <property type="protein sequence ID" value="AQT24333.1"/>
    <property type="molecule type" value="Genomic_DNA"/>
</dbReference>
<proteinExistence type="predicted"/>
<organism evidence="1">
    <name type="scientific">Vibrio owensii</name>
    <dbReference type="NCBI Taxonomy" id="696485"/>
    <lineage>
        <taxon>Bacteria</taxon>
        <taxon>Pseudomonadati</taxon>
        <taxon>Pseudomonadota</taxon>
        <taxon>Gammaproteobacteria</taxon>
        <taxon>Vibrionales</taxon>
        <taxon>Vibrionaceae</taxon>
        <taxon>Vibrio</taxon>
    </lineage>
</organism>
<evidence type="ECO:0000313" key="1">
    <source>
        <dbReference type="EMBL" id="AQT24333.1"/>
    </source>
</evidence>
<protein>
    <recommendedName>
        <fullName evidence="2">Plasmid-related protein</fullName>
    </recommendedName>
</protein>
<reference evidence="1" key="1">
    <citation type="journal article" date="2017" name="Sci. Rep.">
        <title>Shrimp AHPND-causing plasmids encoding the PirAB toxins as mediated by pirAB-Tn903 are prevalent in various Vibrio species.</title>
        <authorList>
            <person name="Xiao J."/>
            <person name="Liu L."/>
            <person name="Ke Y."/>
            <person name="Li X."/>
            <person name="Liu Y."/>
            <person name="Pan Y."/>
            <person name="Yan S."/>
            <person name="Wang Y."/>
        </authorList>
    </citation>
    <scope>NUCLEOTIDE SEQUENCE</scope>
    <source>
        <strain evidence="1">SH14</strain>
        <plasmid evidence="1">pVHvo</plasmid>
    </source>
</reference>